<feature type="coiled-coil region" evidence="1">
    <location>
        <begin position="418"/>
        <end position="452"/>
    </location>
</feature>
<keyword evidence="2" id="KW-0614">Plasmid</keyword>
<keyword evidence="1" id="KW-0175">Coiled coil</keyword>
<dbReference type="Pfam" id="PF13558">
    <property type="entry name" value="SbcC_Walker_B"/>
    <property type="match status" value="1"/>
</dbReference>
<evidence type="ECO:0000256" key="1">
    <source>
        <dbReference type="SAM" id="Coils"/>
    </source>
</evidence>
<proteinExistence type="predicted"/>
<dbReference type="Proteomes" id="UP000057820">
    <property type="component" value="Plasmid 2"/>
</dbReference>
<sequence>MNGLFSAVGLDSEESGLAGYRLERLEVYNWGTFDQRVWHFRPEGRNCLLTGDIGSGKSTIVDAITTLLLPAHRISYNKAAGADAKERDLRSYVLGYYKSERNEATGASRPVGLRDRRSFTVVLATFTNVGYDSTVTLAQVFWFRDTSVGQPDRFYVTADRSLTIAEDFAEFGGDIGTLKRRLRKQEARVHDHFPSYSKDFCRRLGIESEQAMELFHQTVSMKSVGNLNDFVRSHMLEPFDAADWTGRLVHHFEDLTKAHEAVLKARTQLTMLEPLLAECDSYDELDARIAAGKAEREALRFYCADRKVTLLVNRLSSLDVELGQQEAAGADAEAELKRLRRKERNLELERAGCGGDRIRQLEAEIVSEEAERARRRKRHDHYQSLLVAAELPAVVDAAQFAARRHAVCERQSGLDQEKAELQNRLTDLAVTRRTLDDEAREINTELLSLQQRRSNIPKSSLDMREQLCAATGVDSAALPFAGELIRIRADSAEWEGAAERLLRSFGLSMLVSSEHYDVVSEWINERHLGIKLVYYRVPERLSRTPSPALSEGSLFRRLEIKDSPFSEWLERELAHRADYECVHTMAEFRRVAKAVTRTGQIKGARGRHEKDDIRRIDDRRHYVLGWDNQAKIDALLGQASRLHDQTRDNDVRRQKVDDELTAKVRLGTTLSLLEQVDEFDEIDWQASVNRIAELADEKTQLEQQSDELQRLTSELATIATRIKEVEAVQKQAQTEFGNLDGQRRTTAGQLRDTKATLDEPAAASAKAWFAAVDTRVGDRNLVTPDDCDTCRIEVNDAITTEIDRLTGQQNKAAARAVARMGDFRREYPLETVEFDNSVQSAGEYRLLHKRISSDDLPRFESEFKTYLNTNTIRDIAGFHSQLTKQAELIKRRIETINDSLVDIDYNPGRFIRLEPHPTVNVEVRDFRKALRECTSGSLSGDDSNQYSEQKFLQVKALIERFKGREGHTESDRQWTRRVTDVRNWFAFSASERWRADDTEHENYTDSGGKSGGQKEKLAYTILAASLAYQFKLDWGVSRSKTFRFVVIDEAFGRGSDESTRFALDLFRRLGLQLLIVTPLQKIHVIEPYVSAVGFVDNKTGDGSRLQTLTIEEYQQRQLAHAIATASDQGG</sequence>
<evidence type="ECO:0000313" key="3">
    <source>
        <dbReference type="Proteomes" id="UP000057820"/>
    </source>
</evidence>
<dbReference type="Pfam" id="PF13555">
    <property type="entry name" value="AAA_29"/>
    <property type="match status" value="1"/>
</dbReference>
<dbReference type="Gene3D" id="3.40.50.300">
    <property type="entry name" value="P-loop containing nucleotide triphosphate hydrolases"/>
    <property type="match status" value="1"/>
</dbReference>
<dbReference type="RefSeq" id="WP_060594687.1">
    <property type="nucleotide sequence ID" value="NZ_CP031418.1"/>
</dbReference>
<protein>
    <submittedName>
        <fullName evidence="2">Uncharacterized protein conserved in bacteria</fullName>
    </submittedName>
</protein>
<dbReference type="SUPFAM" id="SSF52540">
    <property type="entry name" value="P-loop containing nucleoside triphosphate hydrolases"/>
    <property type="match status" value="1"/>
</dbReference>
<dbReference type="InterPro" id="IPR027417">
    <property type="entry name" value="P-loop_NTPase"/>
</dbReference>
<feature type="coiled-coil region" evidence="1">
    <location>
        <begin position="691"/>
        <end position="728"/>
    </location>
</feature>
<dbReference type="PANTHER" id="PTHR23159">
    <property type="entry name" value="CENTROSOMAL PROTEIN 2"/>
    <property type="match status" value="1"/>
</dbReference>
<gene>
    <name evidence="2" type="ORF">ERS450000_05487</name>
</gene>
<reference evidence="3" key="1">
    <citation type="submission" date="2015-03" db="EMBL/GenBank/DDBJ databases">
        <authorList>
            <consortium name="Pathogen Informatics"/>
        </authorList>
    </citation>
    <scope>NUCLEOTIDE SEQUENCE [LARGE SCALE GENOMIC DNA]</scope>
    <source>
        <strain evidence="3">NCTC11134</strain>
        <plasmid evidence="3">2</plasmid>
    </source>
</reference>
<feature type="coiled-coil region" evidence="1">
    <location>
        <begin position="322"/>
        <end position="378"/>
    </location>
</feature>
<dbReference type="EMBL" id="LN868939">
    <property type="protein sequence ID" value="CRY83422.1"/>
    <property type="molecule type" value="Genomic_DNA"/>
</dbReference>
<dbReference type="AlphaFoldDB" id="A0A0H5P6V3"/>
<evidence type="ECO:0000313" key="2">
    <source>
        <dbReference type="EMBL" id="CRY83422.1"/>
    </source>
</evidence>
<name>A0A0H5P6V3_NOCFR</name>
<accession>A0A0H5P6V3</accession>
<dbReference type="PANTHER" id="PTHR23159:SF60">
    <property type="entry name" value="SPINDLE ASSEMBLY ABNORMAL PROTEIN 4"/>
    <property type="match status" value="1"/>
</dbReference>
<dbReference type="KEGG" id="nfr:ERS450000_05487"/>
<geneLocation type="plasmid" evidence="2">
    <name>2</name>
</geneLocation>
<organism evidence="2 3">
    <name type="scientific">Nocardia farcinica</name>
    <dbReference type="NCBI Taxonomy" id="37329"/>
    <lineage>
        <taxon>Bacteria</taxon>
        <taxon>Bacillati</taxon>
        <taxon>Actinomycetota</taxon>
        <taxon>Actinomycetes</taxon>
        <taxon>Mycobacteriales</taxon>
        <taxon>Nocardiaceae</taxon>
        <taxon>Nocardia</taxon>
    </lineage>
</organism>